<sequence>TILHTFILAPYYPWKVTHNKHHKNTGNIDKDEVFYPQRLITTDDELSTNKTYVIDAVNSAGVPYFGFGIGWFYYLVFGYSPRKINHFNPFHPMFQKHIVGVTSSLIGYGFMFYVMYLYAQSCGYLALICYHLIPVFIFGCYMVIITFLHHTEIDVPWYSNDEWDYVQGQLSTVDRHYGHVHSIIHSIGTHQIHHLFTKVPHYHLEEATEYFRKAFPHLVRLKHERIIPSFLKMFKIFIQQRTVGNDVRGDRMWSFAVAIYFITLNDGNLQMVALNGLVINIAVILFASIIGDWVDKTPRIGAVRKALYVQNLSVALMAGIVVFALLYKSHLEIVWKGYFLLFIQVLLIFLGVFATLASIASKVAISKDWIVAIYGHNQQKLALTNAAMRRIDLLTNVLAPLVAGGIMAFISRWASALLISSWNVISLFIELYLYTKVYKSAESILSNKIIEKKSIRMKPFTQLITSVKGFKTYYKMSTMYPGLALALLYFTVLSFDSVTNGLSEFFYGGFNGIGSLMGVLGTICYPLLIKRIGLVRTGIVGFWCEYACLLLCLASLFVPGTVFHPFKYKSFALCPVNNKNDTLKLVSNETSTILTTIVCSKSSLSVLLLTIGITFNRFGLWIADLTVNQLQQECVPADVRGLVGGTQWSLNQFFDMLRYILLICLPLMEQFGYHVILSTFSVLTASILYTIWSFTAKAKILVNPAEEMMIEYNIKLFDGQTDTRQISNDLSNYYETKTGEKIKYVDEEY</sequence>
<feature type="transmembrane region" description="Helical" evidence="7">
    <location>
        <begin position="478"/>
        <end position="499"/>
    </location>
</feature>
<feature type="transmembrane region" description="Helical" evidence="7">
    <location>
        <begin position="98"/>
        <end position="118"/>
    </location>
</feature>
<dbReference type="InterPro" id="IPR005804">
    <property type="entry name" value="FA_desaturase_dom"/>
</dbReference>
<comment type="similarity">
    <text evidence="2">Belongs to the ferroportin (FP) (TC 2.A.100) family. SLC40A subfamily.</text>
</comment>
<feature type="non-terminal residue" evidence="9">
    <location>
        <position position="1"/>
    </location>
</feature>
<dbReference type="Pfam" id="PF06963">
    <property type="entry name" value="FPN1"/>
    <property type="match status" value="1"/>
</dbReference>
<evidence type="ECO:0000256" key="6">
    <source>
        <dbReference type="ARBA" id="ARBA00023136"/>
    </source>
</evidence>
<feature type="transmembrane region" description="Helical" evidence="7">
    <location>
        <begin position="56"/>
        <end position="77"/>
    </location>
</feature>
<accession>A0A815DB16</accession>
<name>A0A815DB16_9BILA</name>
<dbReference type="SUPFAM" id="SSF103473">
    <property type="entry name" value="MFS general substrate transporter"/>
    <property type="match status" value="1"/>
</dbReference>
<dbReference type="PANTHER" id="PTHR11660">
    <property type="entry name" value="SOLUTE CARRIER FAMILY 40 MEMBER"/>
    <property type="match status" value="1"/>
</dbReference>
<comment type="subcellular location">
    <subcellularLocation>
        <location evidence="1">Membrane</location>
        <topology evidence="1">Multi-pass membrane protein</topology>
    </subcellularLocation>
</comment>
<evidence type="ECO:0000256" key="3">
    <source>
        <dbReference type="ARBA" id="ARBA00022448"/>
    </source>
</evidence>
<evidence type="ECO:0000313" key="10">
    <source>
        <dbReference type="EMBL" id="CAF4106966.1"/>
    </source>
</evidence>
<dbReference type="OrthoDB" id="648861at2759"/>
<dbReference type="InterPro" id="IPR009716">
    <property type="entry name" value="Ferroportin-1"/>
</dbReference>
<evidence type="ECO:0000313" key="11">
    <source>
        <dbReference type="Proteomes" id="UP000663829"/>
    </source>
</evidence>
<keyword evidence="11" id="KW-1185">Reference proteome</keyword>
<evidence type="ECO:0000256" key="7">
    <source>
        <dbReference type="SAM" id="Phobius"/>
    </source>
</evidence>
<dbReference type="PANTHER" id="PTHR11660:SF57">
    <property type="entry name" value="SOLUTE CARRIER FAMILY 40 MEMBER"/>
    <property type="match status" value="1"/>
</dbReference>
<feature type="transmembrane region" description="Helical" evidence="7">
    <location>
        <begin position="671"/>
        <end position="692"/>
    </location>
</feature>
<dbReference type="GO" id="GO:0016020">
    <property type="term" value="C:membrane"/>
    <property type="evidence" value="ECO:0007669"/>
    <property type="project" value="UniProtKB-SubCell"/>
</dbReference>
<comment type="caution">
    <text evidence="9">The sequence shown here is derived from an EMBL/GenBank/DDBJ whole genome shotgun (WGS) entry which is preliminary data.</text>
</comment>
<evidence type="ECO:0000256" key="4">
    <source>
        <dbReference type="ARBA" id="ARBA00022692"/>
    </source>
</evidence>
<reference evidence="9" key="1">
    <citation type="submission" date="2021-02" db="EMBL/GenBank/DDBJ databases">
        <authorList>
            <person name="Nowell W R."/>
        </authorList>
    </citation>
    <scope>NUCLEOTIDE SEQUENCE</scope>
</reference>
<feature type="transmembrane region" description="Helical" evidence="7">
    <location>
        <begin position="416"/>
        <end position="434"/>
    </location>
</feature>
<feature type="transmembrane region" description="Helical" evidence="7">
    <location>
        <begin position="540"/>
        <end position="558"/>
    </location>
</feature>
<keyword evidence="6 7" id="KW-0472">Membrane</keyword>
<dbReference type="EMBL" id="CAJNOQ010012209">
    <property type="protein sequence ID" value="CAF1294620.1"/>
    <property type="molecule type" value="Genomic_DNA"/>
</dbReference>
<feature type="transmembrane region" description="Helical" evidence="7">
    <location>
        <begin position="124"/>
        <end position="148"/>
    </location>
</feature>
<evidence type="ECO:0000313" key="9">
    <source>
        <dbReference type="EMBL" id="CAF1294620.1"/>
    </source>
</evidence>
<dbReference type="AlphaFoldDB" id="A0A815DB16"/>
<proteinExistence type="inferred from homology"/>
<keyword evidence="5 7" id="KW-1133">Transmembrane helix</keyword>
<keyword evidence="3" id="KW-0813">Transport</keyword>
<dbReference type="Proteomes" id="UP000681722">
    <property type="component" value="Unassembled WGS sequence"/>
</dbReference>
<dbReference type="InterPro" id="IPR036259">
    <property type="entry name" value="MFS_trans_sf"/>
</dbReference>
<feature type="transmembrane region" description="Helical" evidence="7">
    <location>
        <begin position="277"/>
        <end position="294"/>
    </location>
</feature>
<feature type="transmembrane region" description="Helical" evidence="7">
    <location>
        <begin position="306"/>
        <end position="327"/>
    </location>
</feature>
<dbReference type="Pfam" id="PF00487">
    <property type="entry name" value="FA_desaturase"/>
    <property type="match status" value="1"/>
</dbReference>
<feature type="transmembrane region" description="Helical" evidence="7">
    <location>
        <begin position="393"/>
        <end position="410"/>
    </location>
</feature>
<keyword evidence="4 7" id="KW-0812">Transmembrane</keyword>
<protein>
    <recommendedName>
        <fullName evidence="8">Fatty acid desaturase domain-containing protein</fullName>
    </recommendedName>
</protein>
<feature type="transmembrane region" description="Helical" evidence="7">
    <location>
        <begin position="505"/>
        <end position="528"/>
    </location>
</feature>
<feature type="domain" description="Fatty acid desaturase" evidence="8">
    <location>
        <begin position="6"/>
        <end position="217"/>
    </location>
</feature>
<dbReference type="Proteomes" id="UP000663829">
    <property type="component" value="Unassembled WGS sequence"/>
</dbReference>
<organism evidence="9 11">
    <name type="scientific">Didymodactylos carnosus</name>
    <dbReference type="NCBI Taxonomy" id="1234261"/>
    <lineage>
        <taxon>Eukaryota</taxon>
        <taxon>Metazoa</taxon>
        <taxon>Spiralia</taxon>
        <taxon>Gnathifera</taxon>
        <taxon>Rotifera</taxon>
        <taxon>Eurotatoria</taxon>
        <taxon>Bdelloidea</taxon>
        <taxon>Philodinida</taxon>
        <taxon>Philodinidae</taxon>
        <taxon>Didymodactylos</taxon>
    </lineage>
</organism>
<evidence type="ECO:0000256" key="1">
    <source>
        <dbReference type="ARBA" id="ARBA00004141"/>
    </source>
</evidence>
<dbReference type="GO" id="GO:0005381">
    <property type="term" value="F:iron ion transmembrane transporter activity"/>
    <property type="evidence" value="ECO:0007669"/>
    <property type="project" value="InterPro"/>
</dbReference>
<dbReference type="GO" id="GO:0006629">
    <property type="term" value="P:lipid metabolic process"/>
    <property type="evidence" value="ECO:0007669"/>
    <property type="project" value="InterPro"/>
</dbReference>
<evidence type="ECO:0000256" key="2">
    <source>
        <dbReference type="ARBA" id="ARBA00006279"/>
    </source>
</evidence>
<evidence type="ECO:0000259" key="8">
    <source>
        <dbReference type="Pfam" id="PF00487"/>
    </source>
</evidence>
<gene>
    <name evidence="9" type="ORF">GPM918_LOCUS28212</name>
    <name evidence="10" type="ORF">SRO942_LOCUS28690</name>
</gene>
<feature type="transmembrane region" description="Helical" evidence="7">
    <location>
        <begin position="339"/>
        <end position="360"/>
    </location>
</feature>
<dbReference type="EMBL" id="CAJOBC010034431">
    <property type="protein sequence ID" value="CAF4106966.1"/>
    <property type="molecule type" value="Genomic_DNA"/>
</dbReference>
<evidence type="ECO:0000256" key="5">
    <source>
        <dbReference type="ARBA" id="ARBA00022989"/>
    </source>
</evidence>